<dbReference type="EMBL" id="JARK01001359">
    <property type="protein sequence ID" value="EYC19922.1"/>
    <property type="molecule type" value="Genomic_DNA"/>
</dbReference>
<proteinExistence type="predicted"/>
<dbReference type="AlphaFoldDB" id="A0A016UYQ4"/>
<evidence type="ECO:0000256" key="1">
    <source>
        <dbReference type="SAM" id="MobiDB-lite"/>
    </source>
</evidence>
<name>A0A016UYQ4_9BILA</name>
<comment type="caution">
    <text evidence="2">The sequence shown here is derived from an EMBL/GenBank/DDBJ whole genome shotgun (WGS) entry which is preliminary data.</text>
</comment>
<accession>A0A016UYQ4</accession>
<gene>
    <name evidence="2" type="primary">Acey_s0023.g782</name>
    <name evidence="2" type="ORF">Y032_0023g782</name>
</gene>
<sequence>MSRLCAIAYFAKTKSADVVSVNDVDGSPVVGKTFKVRWNGRNYQAKILVIGTREFCEAEIGNVTAEGELEQPPFTVCEGTGIESSRSPSPLSTTSVGTASVDTAFTQKVCKLLDELIARVGQIERRMATKELQLEQQVDSQRLTGGVNELRVIGRELLKRIPQSVNRGDEIQYTYASKEFVEALRSHRVGNISQFALDLEKEVYKGDTTDLFLQVEKRMGSVEKVDFIKQCIYKYYQVEVESRASVWRSAKTALNARARRLRRNPATEAPTTPSRQLSTEQTRSTSRYLFDDDEYEISICPGNGHQIDKLFSFMECMTNICINQYWKPAVCLSSQ</sequence>
<evidence type="ECO:0000313" key="3">
    <source>
        <dbReference type="Proteomes" id="UP000024635"/>
    </source>
</evidence>
<organism evidence="2 3">
    <name type="scientific">Ancylostoma ceylanicum</name>
    <dbReference type="NCBI Taxonomy" id="53326"/>
    <lineage>
        <taxon>Eukaryota</taxon>
        <taxon>Metazoa</taxon>
        <taxon>Ecdysozoa</taxon>
        <taxon>Nematoda</taxon>
        <taxon>Chromadorea</taxon>
        <taxon>Rhabditida</taxon>
        <taxon>Rhabditina</taxon>
        <taxon>Rhabditomorpha</taxon>
        <taxon>Strongyloidea</taxon>
        <taxon>Ancylostomatidae</taxon>
        <taxon>Ancylostomatinae</taxon>
        <taxon>Ancylostoma</taxon>
    </lineage>
</organism>
<keyword evidence="3" id="KW-1185">Reference proteome</keyword>
<reference evidence="3" key="1">
    <citation type="journal article" date="2015" name="Nat. Genet.">
        <title>The genome and transcriptome of the zoonotic hookworm Ancylostoma ceylanicum identify infection-specific gene families.</title>
        <authorList>
            <person name="Schwarz E.M."/>
            <person name="Hu Y."/>
            <person name="Antoshechkin I."/>
            <person name="Miller M.M."/>
            <person name="Sternberg P.W."/>
            <person name="Aroian R.V."/>
        </authorList>
    </citation>
    <scope>NUCLEOTIDE SEQUENCE</scope>
    <source>
        <strain evidence="3">HY135</strain>
    </source>
</reference>
<evidence type="ECO:0000313" key="2">
    <source>
        <dbReference type="EMBL" id="EYC19922.1"/>
    </source>
</evidence>
<protein>
    <submittedName>
        <fullName evidence="2">Uncharacterized protein</fullName>
    </submittedName>
</protein>
<feature type="region of interest" description="Disordered" evidence="1">
    <location>
        <begin position="262"/>
        <end position="284"/>
    </location>
</feature>
<feature type="compositionally biased region" description="Polar residues" evidence="1">
    <location>
        <begin position="269"/>
        <end position="284"/>
    </location>
</feature>
<dbReference type="OrthoDB" id="5862059at2759"/>
<dbReference type="Proteomes" id="UP000024635">
    <property type="component" value="Unassembled WGS sequence"/>
</dbReference>